<dbReference type="EMBL" id="VKKY01000001">
    <property type="protein sequence ID" value="KAA3440209.1"/>
    <property type="molecule type" value="Genomic_DNA"/>
</dbReference>
<name>A0A5B6TL98_9BACT</name>
<evidence type="ECO:0000256" key="1">
    <source>
        <dbReference type="SAM" id="SignalP"/>
    </source>
</evidence>
<dbReference type="InterPro" id="IPR025970">
    <property type="entry name" value="SusE"/>
</dbReference>
<reference evidence="3 4" key="1">
    <citation type="submission" date="2019-07" db="EMBL/GenBank/DDBJ databases">
        <title>Rufibacter sp. nov., isolated from lake sediment.</title>
        <authorList>
            <person name="Qu J.-H."/>
        </authorList>
    </citation>
    <scope>NUCLEOTIDE SEQUENCE [LARGE SCALE GENOMIC DNA]</scope>
    <source>
        <strain evidence="3 4">NBS58-1</strain>
    </source>
</reference>
<keyword evidence="1" id="KW-0732">Signal</keyword>
<evidence type="ECO:0000313" key="4">
    <source>
        <dbReference type="Proteomes" id="UP000324133"/>
    </source>
</evidence>
<dbReference type="Gene3D" id="2.60.40.3620">
    <property type="match status" value="2"/>
</dbReference>
<dbReference type="PROSITE" id="PS51257">
    <property type="entry name" value="PROKAR_LIPOPROTEIN"/>
    <property type="match status" value="1"/>
</dbReference>
<organism evidence="3 4">
    <name type="scientific">Rufibacter hautae</name>
    <dbReference type="NCBI Taxonomy" id="2595005"/>
    <lineage>
        <taxon>Bacteria</taxon>
        <taxon>Pseudomonadati</taxon>
        <taxon>Bacteroidota</taxon>
        <taxon>Cytophagia</taxon>
        <taxon>Cytophagales</taxon>
        <taxon>Hymenobacteraceae</taxon>
        <taxon>Rufibacter</taxon>
    </lineage>
</organism>
<gene>
    <name evidence="3" type="ORF">FOA19_05975</name>
</gene>
<feature type="signal peptide" evidence="1">
    <location>
        <begin position="1"/>
        <end position="19"/>
    </location>
</feature>
<dbReference type="RefSeq" id="WP_149089846.1">
    <property type="nucleotide sequence ID" value="NZ_VKKY01000001.1"/>
</dbReference>
<keyword evidence="4" id="KW-1185">Reference proteome</keyword>
<evidence type="ECO:0000313" key="3">
    <source>
        <dbReference type="EMBL" id="KAA3440209.1"/>
    </source>
</evidence>
<dbReference type="Pfam" id="PF14292">
    <property type="entry name" value="SusE"/>
    <property type="match status" value="1"/>
</dbReference>
<dbReference type="OrthoDB" id="975117at2"/>
<feature type="chain" id="PRO_5022750462" evidence="1">
    <location>
        <begin position="20"/>
        <end position="575"/>
    </location>
</feature>
<accession>A0A5B6TL98</accession>
<proteinExistence type="predicted"/>
<evidence type="ECO:0000259" key="2">
    <source>
        <dbReference type="Pfam" id="PF14292"/>
    </source>
</evidence>
<comment type="caution">
    <text evidence="3">The sequence shown here is derived from an EMBL/GenBank/DDBJ whole genome shotgun (WGS) entry which is preliminary data.</text>
</comment>
<feature type="domain" description="SusE outer membrane protein" evidence="2">
    <location>
        <begin position="31"/>
        <end position="134"/>
    </location>
</feature>
<dbReference type="Proteomes" id="UP000324133">
    <property type="component" value="Unassembled WGS sequence"/>
</dbReference>
<dbReference type="AlphaFoldDB" id="A0A5B6TL98"/>
<protein>
    <submittedName>
        <fullName evidence="3">SusF/SusE family outer membrane protein</fullName>
    </submittedName>
</protein>
<sequence>MKKINVFFQLLALLFVVGACEEQDNIEPVGNWELSAPVLANPAENAAITLDQTAPNATTRFEWAPAVSSKNYGVTYRLVIDSAANADFSTPILSMPTGNGGKNLFATPTAVQIDQALSMAGYDANAVAQLKWAVVAQSLSKETVSAGKPLAVTRFANETHPDRLYISGSATEKGADVSQAIQMRPLKDANGNRTNVFEVYTRLTEGGTFRFYSQQNATSLVYGASAEGKLRKKGTPIAAPGAGTYRVTVDLNTNEFSFVKIDRWSVIGGAFAGGWNSEEALEYQGNGVWKASLGIEKTEGFVFRANGDWGYLMKRVKGTSNQLVMESQAPAGTFEDIPATATGRHIVTLNLSGEQYTYSLQKDTSVPPPATIPDKLFLLQGNTVVAELTKDGNSFKSNVFLALEASKEYRLNSANDGSGTSFTTTAKIGETATPDADAVSAPVDFGTGNAGIVVSRDQAYQLTLNFQTGKLTWKYYNIKLFHWDDAGGGWDARNEYLLTYKHPYTFEGTVALKANFDLKFNSPWDVQFGTNSTALSGTMTNGGPNYKGITQAGNYKATITVTNDYKTAEYSFVKQ</sequence>